<dbReference type="PANTHER" id="PTHR43133:SF46">
    <property type="entry name" value="RNA POLYMERASE SIGMA-70 FACTOR ECF SUBFAMILY"/>
    <property type="match status" value="1"/>
</dbReference>
<dbReference type="NCBIfam" id="TIGR02937">
    <property type="entry name" value="sigma70-ECF"/>
    <property type="match status" value="1"/>
</dbReference>
<comment type="caution">
    <text evidence="6">The sequence shown here is derived from an EMBL/GenBank/DDBJ whole genome shotgun (WGS) entry which is preliminary data.</text>
</comment>
<evidence type="ECO:0000256" key="1">
    <source>
        <dbReference type="ARBA" id="ARBA00010641"/>
    </source>
</evidence>
<evidence type="ECO:0000313" key="7">
    <source>
        <dbReference type="Proteomes" id="UP000637774"/>
    </source>
</evidence>
<dbReference type="SUPFAM" id="SSF88946">
    <property type="entry name" value="Sigma2 domain of RNA polymerase sigma factors"/>
    <property type="match status" value="1"/>
</dbReference>
<dbReference type="SMART" id="SM00421">
    <property type="entry name" value="HTH_LUXR"/>
    <property type="match status" value="1"/>
</dbReference>
<dbReference type="Pfam" id="PF08281">
    <property type="entry name" value="Sigma70_r4_2"/>
    <property type="match status" value="1"/>
</dbReference>
<evidence type="ECO:0000256" key="3">
    <source>
        <dbReference type="ARBA" id="ARBA00023082"/>
    </source>
</evidence>
<dbReference type="InterPro" id="IPR039425">
    <property type="entry name" value="RNA_pol_sigma-70-like"/>
</dbReference>
<feature type="domain" description="HTH luxR-type" evidence="5">
    <location>
        <begin position="150"/>
        <end position="198"/>
    </location>
</feature>
<dbReference type="RefSeq" id="WP_229749068.1">
    <property type="nucleotide sequence ID" value="NZ_BMGY01000039.1"/>
</dbReference>
<dbReference type="InterPro" id="IPR013325">
    <property type="entry name" value="RNA_pol_sigma_r2"/>
</dbReference>
<organism evidence="6 7">
    <name type="scientific">Hymenobacter frigidus</name>
    <dbReference type="NCBI Taxonomy" id="1524095"/>
    <lineage>
        <taxon>Bacteria</taxon>
        <taxon>Pseudomonadati</taxon>
        <taxon>Bacteroidota</taxon>
        <taxon>Cytophagia</taxon>
        <taxon>Cytophagales</taxon>
        <taxon>Hymenobacteraceae</taxon>
        <taxon>Hymenobacter</taxon>
    </lineage>
</organism>
<keyword evidence="7" id="KW-1185">Reference proteome</keyword>
<reference evidence="7" key="1">
    <citation type="journal article" date="2019" name="Int. J. Syst. Evol. Microbiol.">
        <title>The Global Catalogue of Microorganisms (GCM) 10K type strain sequencing project: providing services to taxonomists for standard genome sequencing and annotation.</title>
        <authorList>
            <consortium name="The Broad Institute Genomics Platform"/>
            <consortium name="The Broad Institute Genome Sequencing Center for Infectious Disease"/>
            <person name="Wu L."/>
            <person name="Ma J."/>
        </authorList>
    </citation>
    <scope>NUCLEOTIDE SEQUENCE [LARGE SCALE GENOMIC DNA]</scope>
    <source>
        <strain evidence="7">CGMCC 1.14966</strain>
    </source>
</reference>
<gene>
    <name evidence="6" type="ORF">GCM10011495_32450</name>
</gene>
<evidence type="ECO:0000313" key="6">
    <source>
        <dbReference type="EMBL" id="GGH89256.1"/>
    </source>
</evidence>
<name>A0ABQ2ABT9_9BACT</name>
<dbReference type="EMBL" id="BMGY01000039">
    <property type="protein sequence ID" value="GGH89256.1"/>
    <property type="molecule type" value="Genomic_DNA"/>
</dbReference>
<dbReference type="Proteomes" id="UP000637774">
    <property type="component" value="Unassembled WGS sequence"/>
</dbReference>
<dbReference type="InterPro" id="IPR036388">
    <property type="entry name" value="WH-like_DNA-bd_sf"/>
</dbReference>
<dbReference type="InterPro" id="IPR014284">
    <property type="entry name" value="RNA_pol_sigma-70_dom"/>
</dbReference>
<dbReference type="InterPro" id="IPR007627">
    <property type="entry name" value="RNA_pol_sigma70_r2"/>
</dbReference>
<dbReference type="InterPro" id="IPR013249">
    <property type="entry name" value="RNA_pol_sigma70_r4_t2"/>
</dbReference>
<dbReference type="SUPFAM" id="SSF88659">
    <property type="entry name" value="Sigma3 and sigma4 domains of RNA polymerase sigma factors"/>
    <property type="match status" value="1"/>
</dbReference>
<evidence type="ECO:0000259" key="5">
    <source>
        <dbReference type="SMART" id="SM00421"/>
    </source>
</evidence>
<dbReference type="Pfam" id="PF04542">
    <property type="entry name" value="Sigma70_r2"/>
    <property type="match status" value="1"/>
</dbReference>
<keyword evidence="2" id="KW-0805">Transcription regulation</keyword>
<comment type="similarity">
    <text evidence="1">Belongs to the sigma-70 factor family. ECF subfamily.</text>
</comment>
<evidence type="ECO:0000256" key="2">
    <source>
        <dbReference type="ARBA" id="ARBA00023015"/>
    </source>
</evidence>
<proteinExistence type="inferred from homology"/>
<keyword evidence="3" id="KW-0731">Sigma factor</keyword>
<dbReference type="InterPro" id="IPR013324">
    <property type="entry name" value="RNA_pol_sigma_r3/r4-like"/>
</dbReference>
<dbReference type="InterPro" id="IPR000792">
    <property type="entry name" value="Tscrpt_reg_LuxR_C"/>
</dbReference>
<dbReference type="PANTHER" id="PTHR43133">
    <property type="entry name" value="RNA POLYMERASE ECF-TYPE SIGMA FACTO"/>
    <property type="match status" value="1"/>
</dbReference>
<evidence type="ECO:0000256" key="4">
    <source>
        <dbReference type="ARBA" id="ARBA00023163"/>
    </source>
</evidence>
<dbReference type="Gene3D" id="1.10.1740.10">
    <property type="match status" value="1"/>
</dbReference>
<dbReference type="Gene3D" id="1.10.10.10">
    <property type="entry name" value="Winged helix-like DNA-binding domain superfamily/Winged helix DNA-binding domain"/>
    <property type="match status" value="1"/>
</dbReference>
<accession>A0ABQ2ABT9</accession>
<sequence>MKVLLLSHKSLAPLRTAWDDVALVQALAQDDELAFAEIYERYYAPLHAQARRKLPSAHDAEELVQDLFVALWHKRHTAVIQQLNAYLFTALKYRVIDCVRARLVRKNYAATFPQHLAKPDRGTEETVAAADLSAALAASVGSLPGHAQEVFRLSRMEHRSVPEIAAHLHVSAKTVEYHLSRSLKLLRLHLRDFLVGVALFHIIISS</sequence>
<keyword evidence="4" id="KW-0804">Transcription</keyword>
<protein>
    <submittedName>
        <fullName evidence="6">RNA polymerase sigma-70 factor</fullName>
    </submittedName>
</protein>